<dbReference type="CDD" id="cd10936">
    <property type="entry name" value="CE4_DAC2"/>
    <property type="match status" value="1"/>
</dbReference>
<keyword evidence="4" id="KW-1185">Reference proteome</keyword>
<feature type="compositionally biased region" description="Basic and acidic residues" evidence="1">
    <location>
        <begin position="46"/>
        <end position="69"/>
    </location>
</feature>
<sequence length="349" mass="37284">MQPRAPEASPPGARSLRALGYFWLALLVGGVLVVAWLDRLGPPARHDQVAEAPETAHREGTSRPAEAGEARPPPQPAERAPPIAEPDPALLERLRDGALPRLGSDGRAAWRLYARPFNQSDRRPKVGVLVAGLGISESVTEAAIQRLPGAVSLAFSPYGLRLAEFAAAARADGHEVLVAIPMEPVGFPLNDPGPQALLTSLPWGENNTRLTWALSRFQGYVGATSVLGPTLRGERFAASPEAIRPVLEVLRARGLMFVDGRVGEPAPEGLPARSIDLVLDDRQSRAEIDLRLAELERIARERGSALGLAGASTIAVERIAAWAAGLEERGLVLAPVTALVPTEERRAQR</sequence>
<accession>A0A975TZG7</accession>
<feature type="transmembrane region" description="Helical" evidence="2">
    <location>
        <begin position="20"/>
        <end position="37"/>
    </location>
</feature>
<dbReference type="EMBL" id="CP076448">
    <property type="protein sequence ID" value="QXM23342.1"/>
    <property type="molecule type" value="Genomic_DNA"/>
</dbReference>
<evidence type="ECO:0000313" key="4">
    <source>
        <dbReference type="Proteomes" id="UP000694001"/>
    </source>
</evidence>
<keyword evidence="2" id="KW-1133">Transmembrane helix</keyword>
<organism evidence="3 4">
    <name type="scientific">Elioraea tepida</name>
    <dbReference type="NCBI Taxonomy" id="2843330"/>
    <lineage>
        <taxon>Bacteria</taxon>
        <taxon>Pseudomonadati</taxon>
        <taxon>Pseudomonadota</taxon>
        <taxon>Alphaproteobacteria</taxon>
        <taxon>Acetobacterales</taxon>
        <taxon>Elioraeaceae</taxon>
        <taxon>Elioraea</taxon>
    </lineage>
</organism>
<evidence type="ECO:0000256" key="1">
    <source>
        <dbReference type="SAM" id="MobiDB-lite"/>
    </source>
</evidence>
<dbReference type="InterPro" id="IPR006837">
    <property type="entry name" value="Divergent_DAC"/>
</dbReference>
<dbReference type="KEGG" id="elio:KO353_08240"/>
<keyword evidence="2" id="KW-0812">Transmembrane</keyword>
<dbReference type="AlphaFoldDB" id="A0A975TZG7"/>
<dbReference type="PANTHER" id="PTHR30105">
    <property type="entry name" value="UNCHARACTERIZED YIBQ-RELATED"/>
    <property type="match status" value="1"/>
</dbReference>
<keyword evidence="2" id="KW-0472">Membrane</keyword>
<dbReference type="RefSeq" id="WP_218284202.1">
    <property type="nucleotide sequence ID" value="NZ_CP076448.1"/>
</dbReference>
<dbReference type="PANTHER" id="PTHR30105:SF2">
    <property type="entry name" value="DIVERGENT POLYSACCHARIDE DEACETYLASE SUPERFAMILY"/>
    <property type="match status" value="1"/>
</dbReference>
<feature type="region of interest" description="Disordered" evidence="1">
    <location>
        <begin position="46"/>
        <end position="84"/>
    </location>
</feature>
<gene>
    <name evidence="3" type="ORF">KO353_08240</name>
</gene>
<dbReference type="Proteomes" id="UP000694001">
    <property type="component" value="Chromosome"/>
</dbReference>
<proteinExistence type="predicted"/>
<name>A0A975TZG7_9PROT</name>
<evidence type="ECO:0000256" key="2">
    <source>
        <dbReference type="SAM" id="Phobius"/>
    </source>
</evidence>
<dbReference type="Pfam" id="PF04748">
    <property type="entry name" value="Polysacc_deac_2"/>
    <property type="match status" value="1"/>
</dbReference>
<evidence type="ECO:0000313" key="3">
    <source>
        <dbReference type="EMBL" id="QXM23342.1"/>
    </source>
</evidence>
<reference evidence="3" key="1">
    <citation type="submission" date="2021-06" db="EMBL/GenBank/DDBJ databases">
        <title>Elioraea tepida, sp. nov., a moderately thermophilic aerobic anoxygenic phototrophic bacterium isolated from an alkaline siliceous hot spring mat community in Yellowstone National Park, WY, USA.</title>
        <authorList>
            <person name="Saini M.K."/>
            <person name="Yoshida S."/>
            <person name="Sebastian A."/>
            <person name="Hirose S."/>
            <person name="Hara E."/>
            <person name="Tamaki H."/>
            <person name="Soulier N.T."/>
            <person name="Albert I."/>
            <person name="Hanada S."/>
            <person name="Bryant D.A."/>
            <person name="Tank M."/>
        </authorList>
    </citation>
    <scope>NUCLEOTIDE SEQUENCE</scope>
    <source>
        <strain evidence="3">MS-P2</strain>
    </source>
</reference>
<protein>
    <submittedName>
        <fullName evidence="3">Divergent polysaccharide deacetylase family protein</fullName>
    </submittedName>
</protein>